<reference evidence="4" key="1">
    <citation type="journal article" date="2019" name="Int. J. Syst. Evol. Microbiol.">
        <title>The Global Catalogue of Microorganisms (GCM) 10K type strain sequencing project: providing services to taxonomists for standard genome sequencing and annotation.</title>
        <authorList>
            <consortium name="The Broad Institute Genomics Platform"/>
            <consortium name="The Broad Institute Genome Sequencing Center for Infectious Disease"/>
            <person name="Wu L."/>
            <person name="Ma J."/>
        </authorList>
    </citation>
    <scope>NUCLEOTIDE SEQUENCE [LARGE SCALE GENOMIC DNA]</scope>
    <source>
        <strain evidence="4">CGMCC 1.15959</strain>
    </source>
</reference>
<evidence type="ECO:0000313" key="3">
    <source>
        <dbReference type="EMBL" id="GGD95556.1"/>
    </source>
</evidence>
<dbReference type="Proteomes" id="UP000619041">
    <property type="component" value="Unassembled WGS sequence"/>
</dbReference>
<dbReference type="Pfam" id="PF02517">
    <property type="entry name" value="Rce1-like"/>
    <property type="match status" value="1"/>
</dbReference>
<feature type="transmembrane region" description="Helical" evidence="1">
    <location>
        <begin position="14"/>
        <end position="36"/>
    </location>
</feature>
<accession>A0ABQ1S6R2</accession>
<dbReference type="EMBL" id="BMKL01000001">
    <property type="protein sequence ID" value="GGD95556.1"/>
    <property type="molecule type" value="Genomic_DNA"/>
</dbReference>
<dbReference type="PANTHER" id="PTHR39430:SF1">
    <property type="entry name" value="PROTEASE"/>
    <property type="match status" value="1"/>
</dbReference>
<feature type="domain" description="CAAX prenyl protease 2/Lysostaphin resistance protein A-like" evidence="2">
    <location>
        <begin position="129"/>
        <end position="221"/>
    </location>
</feature>
<sequence>MTEQVSGKPLWRRVLDFPLVALVIALVALIGGIALVTPVLRLLPLEALPAWVDKPPLISLCVIAVSVVVYKLVVTRLGDRRRDDLMFDRTARDSIRGTAIAAVLMTAIVGAAFLAGAYRIDGWGGSTSWPLLLFGAGLQAALFEEILARGVLFHFLEEFGGSWFALALSSGLFGLAHIFNANATLFSSLAIAIEAGLMLGGAYMLTRNLWLPIGLHFGWNVTQGYVWDVPVSGFQVDGLVEAHSAGPVILSGGQFGLEASVLALALATPLGAWFVVQAARRGNIVRPWWVRRRLARSRGQSSLGSIPGSHFSIARR</sequence>
<feature type="transmembrane region" description="Helical" evidence="1">
    <location>
        <begin position="185"/>
        <end position="205"/>
    </location>
</feature>
<feature type="transmembrane region" description="Helical" evidence="1">
    <location>
        <begin position="56"/>
        <end position="74"/>
    </location>
</feature>
<organism evidence="3 4">
    <name type="scientific">Tsuneonella deserti</name>
    <dbReference type="NCBI Taxonomy" id="2035528"/>
    <lineage>
        <taxon>Bacteria</taxon>
        <taxon>Pseudomonadati</taxon>
        <taxon>Pseudomonadota</taxon>
        <taxon>Alphaproteobacteria</taxon>
        <taxon>Sphingomonadales</taxon>
        <taxon>Erythrobacteraceae</taxon>
        <taxon>Tsuneonella</taxon>
    </lineage>
</organism>
<evidence type="ECO:0000313" key="4">
    <source>
        <dbReference type="Proteomes" id="UP000619041"/>
    </source>
</evidence>
<keyword evidence="4" id="KW-1185">Reference proteome</keyword>
<feature type="transmembrane region" description="Helical" evidence="1">
    <location>
        <begin position="95"/>
        <end position="117"/>
    </location>
</feature>
<protein>
    <submittedName>
        <fullName evidence="3">CAAX amino protease</fullName>
    </submittedName>
</protein>
<evidence type="ECO:0000259" key="2">
    <source>
        <dbReference type="Pfam" id="PF02517"/>
    </source>
</evidence>
<dbReference type="GO" id="GO:0008233">
    <property type="term" value="F:peptidase activity"/>
    <property type="evidence" value="ECO:0007669"/>
    <property type="project" value="UniProtKB-KW"/>
</dbReference>
<dbReference type="RefSeq" id="WP_188644508.1">
    <property type="nucleotide sequence ID" value="NZ_BMKL01000001.1"/>
</dbReference>
<dbReference type="GO" id="GO:0006508">
    <property type="term" value="P:proteolysis"/>
    <property type="evidence" value="ECO:0007669"/>
    <property type="project" value="UniProtKB-KW"/>
</dbReference>
<keyword evidence="3" id="KW-0378">Hydrolase</keyword>
<gene>
    <name evidence="3" type="ORF">GCM10011515_14270</name>
</gene>
<comment type="caution">
    <text evidence="3">The sequence shown here is derived from an EMBL/GenBank/DDBJ whole genome shotgun (WGS) entry which is preliminary data.</text>
</comment>
<evidence type="ECO:0000256" key="1">
    <source>
        <dbReference type="SAM" id="Phobius"/>
    </source>
</evidence>
<name>A0ABQ1S6R2_9SPHN</name>
<proteinExistence type="predicted"/>
<keyword evidence="1" id="KW-1133">Transmembrane helix</keyword>
<dbReference type="InterPro" id="IPR003675">
    <property type="entry name" value="Rce1/LyrA-like_dom"/>
</dbReference>
<feature type="transmembrane region" description="Helical" evidence="1">
    <location>
        <begin position="159"/>
        <end position="179"/>
    </location>
</feature>
<keyword evidence="1" id="KW-0812">Transmembrane</keyword>
<dbReference type="PANTHER" id="PTHR39430">
    <property type="entry name" value="MEMBRANE-ASSOCIATED PROTEASE-RELATED"/>
    <property type="match status" value="1"/>
</dbReference>
<keyword evidence="1" id="KW-0472">Membrane</keyword>
<keyword evidence="3" id="KW-0645">Protease</keyword>